<protein>
    <submittedName>
        <fullName evidence="1">Uncharacterized protein</fullName>
    </submittedName>
</protein>
<dbReference type="EMBL" id="LDPH01000001">
    <property type="protein sequence ID" value="KLV28204.1"/>
    <property type="molecule type" value="Genomic_DNA"/>
</dbReference>
<dbReference type="Proteomes" id="UP000036045">
    <property type="component" value="Unassembled WGS sequence"/>
</dbReference>
<sequence>MTLSYKLILQAIPEAKGFVKEDLRFQTVSFLAECEQPKGLFIPLYKDNSGDLSAAITNGAIGAIWEEGMELPTYTPNHFPIFYTKDLKEGILKMSKIYEQQLQAQEKTTKFIFLQENSLNSHIETYDIAVIREHVLNTNNQVKGGN</sequence>
<dbReference type="OrthoDB" id="2966672at2"/>
<proteinExistence type="predicted"/>
<keyword evidence="2" id="KW-1185">Reference proteome</keyword>
<evidence type="ECO:0000313" key="1">
    <source>
        <dbReference type="EMBL" id="KLV28204.1"/>
    </source>
</evidence>
<gene>
    <name evidence="1" type="ORF">ABW02_00185</name>
</gene>
<comment type="caution">
    <text evidence="1">The sequence shown here is derived from an EMBL/GenBank/DDBJ whole genome shotgun (WGS) entry which is preliminary data.</text>
</comment>
<dbReference type="GeneID" id="56349039"/>
<organism evidence="1 2">
    <name type="scientific">Niallia circulans</name>
    <name type="common">Bacillus circulans</name>
    <dbReference type="NCBI Taxonomy" id="1397"/>
    <lineage>
        <taxon>Bacteria</taxon>
        <taxon>Bacillati</taxon>
        <taxon>Bacillota</taxon>
        <taxon>Bacilli</taxon>
        <taxon>Bacillales</taxon>
        <taxon>Bacillaceae</taxon>
        <taxon>Niallia</taxon>
    </lineage>
</organism>
<dbReference type="PATRIC" id="fig|1397.4.peg.41"/>
<reference evidence="1 2" key="1">
    <citation type="submission" date="2015-05" db="EMBL/GenBank/DDBJ databases">
        <title>Whole genome sequence and identification of bacterial endophytes from Costus igneus.</title>
        <authorList>
            <person name="Lee Y.P."/>
            <person name="Gan H.M."/>
            <person name="Eng W."/>
            <person name="Wheatley M.S."/>
            <person name="Caraballo A."/>
            <person name="Polter S."/>
            <person name="Savka M.A."/>
            <person name="Hudson A.O."/>
        </authorList>
    </citation>
    <scope>NUCLEOTIDE SEQUENCE [LARGE SCALE GENOMIC DNA]</scope>
    <source>
        <strain evidence="1 2">RIT379</strain>
    </source>
</reference>
<accession>A0A0J1IQH0</accession>
<dbReference type="RefSeq" id="WP_047939909.1">
    <property type="nucleotide sequence ID" value="NZ_CP053989.1"/>
</dbReference>
<dbReference type="AlphaFoldDB" id="A0A0J1IQH0"/>
<evidence type="ECO:0000313" key="2">
    <source>
        <dbReference type="Proteomes" id="UP000036045"/>
    </source>
</evidence>
<name>A0A0J1IQH0_NIACI</name>